<evidence type="ECO:0000313" key="14">
    <source>
        <dbReference type="Proteomes" id="UP000031057"/>
    </source>
</evidence>
<comment type="caution">
    <text evidence="13">The sequence shown here is derived from an EMBL/GenBank/DDBJ whole genome shotgun (WGS) entry which is preliminary data.</text>
</comment>
<dbReference type="GO" id="GO:0009279">
    <property type="term" value="C:cell outer membrane"/>
    <property type="evidence" value="ECO:0007669"/>
    <property type="project" value="UniProtKB-SubCell"/>
</dbReference>
<evidence type="ECO:0008006" key="15">
    <source>
        <dbReference type="Google" id="ProtNLM"/>
    </source>
</evidence>
<keyword evidence="14" id="KW-1185">Reference proteome</keyword>
<dbReference type="PANTHER" id="PTHR30069">
    <property type="entry name" value="TONB-DEPENDENT OUTER MEMBRANE RECEPTOR"/>
    <property type="match status" value="1"/>
</dbReference>
<evidence type="ECO:0000313" key="13">
    <source>
        <dbReference type="EMBL" id="KHK91308.1"/>
    </source>
</evidence>
<feature type="domain" description="TonB-dependent receptor-like beta-barrel" evidence="11">
    <location>
        <begin position="343"/>
        <end position="692"/>
    </location>
</feature>
<dbReference type="GO" id="GO:0044718">
    <property type="term" value="P:siderophore transmembrane transport"/>
    <property type="evidence" value="ECO:0007669"/>
    <property type="project" value="TreeGrafter"/>
</dbReference>
<dbReference type="InterPro" id="IPR036942">
    <property type="entry name" value="Beta-barrel_TonB_sf"/>
</dbReference>
<dbReference type="InterPro" id="IPR039426">
    <property type="entry name" value="TonB-dep_rcpt-like"/>
</dbReference>
<keyword evidence="2 8" id="KW-0813">Transport</keyword>
<evidence type="ECO:0000256" key="4">
    <source>
        <dbReference type="ARBA" id="ARBA00022692"/>
    </source>
</evidence>
<evidence type="ECO:0000259" key="11">
    <source>
        <dbReference type="Pfam" id="PF00593"/>
    </source>
</evidence>
<evidence type="ECO:0000256" key="6">
    <source>
        <dbReference type="ARBA" id="ARBA00023136"/>
    </source>
</evidence>
<evidence type="ECO:0000256" key="8">
    <source>
        <dbReference type="PROSITE-ProRule" id="PRU01360"/>
    </source>
</evidence>
<feature type="chain" id="PRO_5002065363" description="TonB-dependent receptor" evidence="10">
    <location>
        <begin position="32"/>
        <end position="723"/>
    </location>
</feature>
<evidence type="ECO:0000256" key="9">
    <source>
        <dbReference type="RuleBase" id="RU003357"/>
    </source>
</evidence>
<keyword evidence="7 8" id="KW-0998">Cell outer membrane</keyword>
<dbReference type="PROSITE" id="PS52016">
    <property type="entry name" value="TONB_DEPENDENT_REC_3"/>
    <property type="match status" value="1"/>
</dbReference>
<evidence type="ECO:0000256" key="7">
    <source>
        <dbReference type="ARBA" id="ARBA00023237"/>
    </source>
</evidence>
<accession>A0A0B1ZPV9</accession>
<dbReference type="Pfam" id="PF07715">
    <property type="entry name" value="Plug"/>
    <property type="match status" value="1"/>
</dbReference>
<proteinExistence type="inferred from homology"/>
<name>A0A0B1ZPV9_9SPHN</name>
<keyword evidence="10" id="KW-0732">Signal</keyword>
<evidence type="ECO:0000256" key="2">
    <source>
        <dbReference type="ARBA" id="ARBA00022448"/>
    </source>
</evidence>
<dbReference type="InterPro" id="IPR000531">
    <property type="entry name" value="Beta-barrel_TonB"/>
</dbReference>
<organism evidence="13 14">
    <name type="scientific">Novosphingobium malaysiense</name>
    <dbReference type="NCBI Taxonomy" id="1348853"/>
    <lineage>
        <taxon>Bacteria</taxon>
        <taxon>Pseudomonadati</taxon>
        <taxon>Pseudomonadota</taxon>
        <taxon>Alphaproteobacteria</taxon>
        <taxon>Sphingomonadales</taxon>
        <taxon>Sphingomonadaceae</taxon>
        <taxon>Novosphingobium</taxon>
    </lineage>
</organism>
<gene>
    <name evidence="13" type="ORF">LK12_10545</name>
</gene>
<comment type="subcellular location">
    <subcellularLocation>
        <location evidence="1 8">Cell outer membrane</location>
        <topology evidence="1 8">Multi-pass membrane protein</topology>
    </subcellularLocation>
</comment>
<evidence type="ECO:0000259" key="12">
    <source>
        <dbReference type="Pfam" id="PF07715"/>
    </source>
</evidence>
<evidence type="ECO:0000256" key="10">
    <source>
        <dbReference type="SAM" id="SignalP"/>
    </source>
</evidence>
<evidence type="ECO:0000256" key="3">
    <source>
        <dbReference type="ARBA" id="ARBA00022452"/>
    </source>
</evidence>
<dbReference type="InterPro" id="IPR037066">
    <property type="entry name" value="Plug_dom_sf"/>
</dbReference>
<dbReference type="RefSeq" id="WP_039283229.1">
    <property type="nucleotide sequence ID" value="NZ_JTDI01000003.1"/>
</dbReference>
<dbReference type="InterPro" id="IPR012910">
    <property type="entry name" value="Plug_dom"/>
</dbReference>
<dbReference type="PANTHER" id="PTHR30069:SF40">
    <property type="entry name" value="TONB-DEPENDENT RECEPTOR NMB0964-RELATED"/>
    <property type="match status" value="1"/>
</dbReference>
<keyword evidence="5 9" id="KW-0798">TonB box</keyword>
<feature type="signal peptide" evidence="10">
    <location>
        <begin position="1"/>
        <end position="31"/>
    </location>
</feature>
<keyword evidence="3 8" id="KW-1134">Transmembrane beta strand</keyword>
<keyword evidence="6 8" id="KW-0472">Membrane</keyword>
<reference evidence="13 14" key="1">
    <citation type="submission" date="2014-10" db="EMBL/GenBank/DDBJ databases">
        <title>Genome sequence of Novosphingobium malaysiense MUSC 273(T).</title>
        <authorList>
            <person name="Lee L.-H."/>
        </authorList>
    </citation>
    <scope>NUCLEOTIDE SEQUENCE [LARGE SCALE GENOMIC DNA]</scope>
    <source>
        <strain evidence="13 14">MUSC 273</strain>
    </source>
</reference>
<dbReference type="Gene3D" id="2.170.130.10">
    <property type="entry name" value="TonB-dependent receptor, plug domain"/>
    <property type="match status" value="1"/>
</dbReference>
<dbReference type="STRING" id="1348853.LK12_10545"/>
<keyword evidence="4 8" id="KW-0812">Transmembrane</keyword>
<comment type="similarity">
    <text evidence="8 9">Belongs to the TonB-dependent receptor family.</text>
</comment>
<sequence length="723" mass="77185">MNSPSPRITALACASVLAITTGLVVPGTALAQDATRAHTDQSSSDPHKDAHAAGNEIVVVGHPPTDYGLLAATTSITGDTLVSNVRSQIGEVLNKLPGVSSTSFSPGASRPVLRGFSGDRVSVLTDGIGSLDASNVSVDHAVVFDALTVDHIDVFHGPSVLLFGGNAIGGAVNAIDKRIPREVPDRIQATGIAGYGSAANERSASGAAEVPLGDRFVAHVDASWRKSDNLRTGGHVYSPELRAEMLHSAEEMAADGEPDEAAELTAEADRTGKIPNSAARTTTIGAGLAFIDAGGSLGISYQHYDTVYGVPDRPATFHDEEGETHEEGAHDHGEAPVHIDLVQDRFDLRGELKLGGFLDRVLVRGAYADYRHIEYEGEEKGTIFDGQGIEMRTDLVQSNRGGWRGRSGVQYLWRTLTVTGPEAVVPDYDIERIGMFTLQSFDIGSGFTVDGSGRYDSSRVKSRGASFSRSFDLWSGAAGVSWKSGDGLGIGANFVHGERAPSPEELLSDGIHVATQAYEVGDETLGVERSNGFEAYVRYQAPIINLSLTGYLTKFSNYIAPLATGAEQDGQPVYRYTPVDATFKGFEASGSVKAMDWGEGDLRFDASADYTHAQIKNLGPVPRIPALRLRGGSDVTLGDLHLRGEVEWNAKQDRVGVYEYPTGSFTVVNLSADWHPMGEQGPVTLLLSANNLFDVVGRRSASFTRDFVPIAGRDLRITAKFTY</sequence>
<dbReference type="SUPFAM" id="SSF56935">
    <property type="entry name" value="Porins"/>
    <property type="match status" value="1"/>
</dbReference>
<protein>
    <recommendedName>
        <fullName evidence="15">TonB-dependent receptor</fullName>
    </recommendedName>
</protein>
<dbReference type="Gene3D" id="2.40.170.20">
    <property type="entry name" value="TonB-dependent receptor, beta-barrel domain"/>
    <property type="match status" value="1"/>
</dbReference>
<dbReference type="Pfam" id="PF00593">
    <property type="entry name" value="TonB_dep_Rec_b-barrel"/>
    <property type="match status" value="1"/>
</dbReference>
<dbReference type="Proteomes" id="UP000031057">
    <property type="component" value="Unassembled WGS sequence"/>
</dbReference>
<dbReference type="AlphaFoldDB" id="A0A0B1ZPV9"/>
<dbReference type="OrthoDB" id="9795928at2"/>
<evidence type="ECO:0000256" key="5">
    <source>
        <dbReference type="ARBA" id="ARBA00023077"/>
    </source>
</evidence>
<evidence type="ECO:0000256" key="1">
    <source>
        <dbReference type="ARBA" id="ARBA00004571"/>
    </source>
</evidence>
<dbReference type="EMBL" id="JTDI01000003">
    <property type="protein sequence ID" value="KHK91308.1"/>
    <property type="molecule type" value="Genomic_DNA"/>
</dbReference>
<feature type="domain" description="TonB-dependent receptor plug" evidence="12">
    <location>
        <begin position="71"/>
        <end position="171"/>
    </location>
</feature>
<dbReference type="GO" id="GO:0015344">
    <property type="term" value="F:siderophore uptake transmembrane transporter activity"/>
    <property type="evidence" value="ECO:0007669"/>
    <property type="project" value="TreeGrafter"/>
</dbReference>